<dbReference type="AlphaFoldDB" id="A0A1T5GE83"/>
<dbReference type="OrthoDB" id="9901215at2"/>
<evidence type="ECO:0000313" key="1">
    <source>
        <dbReference type="EMBL" id="SKC06728.1"/>
    </source>
</evidence>
<organism evidence="1 2">
    <name type="scientific">Sphingobacterium nematocida</name>
    <dbReference type="NCBI Taxonomy" id="1513896"/>
    <lineage>
        <taxon>Bacteria</taxon>
        <taxon>Pseudomonadati</taxon>
        <taxon>Bacteroidota</taxon>
        <taxon>Sphingobacteriia</taxon>
        <taxon>Sphingobacteriales</taxon>
        <taxon>Sphingobacteriaceae</taxon>
        <taxon>Sphingobacterium</taxon>
    </lineage>
</organism>
<reference evidence="2" key="1">
    <citation type="submission" date="2017-02" db="EMBL/GenBank/DDBJ databases">
        <authorList>
            <person name="Varghese N."/>
            <person name="Submissions S."/>
        </authorList>
    </citation>
    <scope>NUCLEOTIDE SEQUENCE [LARGE SCALE GENOMIC DNA]</scope>
    <source>
        <strain evidence="2">DSM 24091</strain>
    </source>
</reference>
<protein>
    <submittedName>
        <fullName evidence="1">Uncharacterized protein</fullName>
    </submittedName>
</protein>
<proteinExistence type="predicted"/>
<gene>
    <name evidence="1" type="ORF">SAMN05660841_03987</name>
</gene>
<keyword evidence="2" id="KW-1185">Reference proteome</keyword>
<evidence type="ECO:0000313" key="2">
    <source>
        <dbReference type="Proteomes" id="UP000190150"/>
    </source>
</evidence>
<dbReference type="RefSeq" id="WP_079645632.1">
    <property type="nucleotide sequence ID" value="NZ_FUZF01000024.1"/>
</dbReference>
<name>A0A1T5GE83_9SPHI</name>
<accession>A0A1T5GE83</accession>
<dbReference type="Proteomes" id="UP000190150">
    <property type="component" value="Unassembled WGS sequence"/>
</dbReference>
<sequence length="96" mass="10755">MSTISKRLNKEEERKLISKAAKKASSTAYRISTALELPIQVVQGKKIILKEANGSTQELKEVHQVKSRIASKGFINIEDFDLHLTQADLDEFKLAS</sequence>
<dbReference type="EMBL" id="FUZF01000024">
    <property type="protein sequence ID" value="SKC06728.1"/>
    <property type="molecule type" value="Genomic_DNA"/>
</dbReference>